<reference evidence="8" key="1">
    <citation type="submission" date="2014-08" db="EMBL/GenBank/DDBJ databases">
        <authorList>
            <person name="Sharma Rahul"/>
            <person name="Thines Marco"/>
        </authorList>
    </citation>
    <scope>NUCLEOTIDE SEQUENCE</scope>
</reference>
<keyword evidence="3" id="KW-0999">Mitochondrion inner membrane</keyword>
<evidence type="ECO:0000313" key="8">
    <source>
        <dbReference type="EMBL" id="CDZ97254.1"/>
    </source>
</evidence>
<evidence type="ECO:0000256" key="4">
    <source>
        <dbReference type="ARBA" id="ARBA00022946"/>
    </source>
</evidence>
<dbReference type="AlphaFoldDB" id="A0A0F7SIY0"/>
<comment type="similarity">
    <text evidence="2">Belongs to the COA8 family.</text>
</comment>
<evidence type="ECO:0000256" key="2">
    <source>
        <dbReference type="ARBA" id="ARBA00005453"/>
    </source>
</evidence>
<dbReference type="PANTHER" id="PTHR31107">
    <property type="entry name" value="APOPTOGENIC PROTEIN 1, MITOCHONDRIAL"/>
    <property type="match status" value="1"/>
</dbReference>
<keyword evidence="4" id="KW-0809">Transit peptide</keyword>
<feature type="compositionally biased region" description="Pro residues" evidence="7">
    <location>
        <begin position="69"/>
        <end position="81"/>
    </location>
</feature>
<comment type="subcellular location">
    <subcellularLocation>
        <location evidence="1">Mitochondrion inner membrane</location>
        <topology evidence="1">Peripheral membrane protein</topology>
        <orientation evidence="1">Matrix side</orientation>
    </subcellularLocation>
</comment>
<proteinExistence type="inferred from homology"/>
<protein>
    <submittedName>
        <fullName evidence="8">Uncharacterized protein family UPF0671</fullName>
    </submittedName>
</protein>
<organism evidence="8">
    <name type="scientific">Phaffia rhodozyma</name>
    <name type="common">Yeast</name>
    <name type="synonym">Xanthophyllomyces dendrorhous</name>
    <dbReference type="NCBI Taxonomy" id="264483"/>
    <lineage>
        <taxon>Eukaryota</taxon>
        <taxon>Fungi</taxon>
        <taxon>Dikarya</taxon>
        <taxon>Basidiomycota</taxon>
        <taxon>Agaricomycotina</taxon>
        <taxon>Tremellomycetes</taxon>
        <taxon>Cystofilobasidiales</taxon>
        <taxon>Mrakiaceae</taxon>
        <taxon>Phaffia</taxon>
    </lineage>
</organism>
<evidence type="ECO:0000256" key="3">
    <source>
        <dbReference type="ARBA" id="ARBA00022792"/>
    </source>
</evidence>
<dbReference type="Pfam" id="PF10231">
    <property type="entry name" value="COA8"/>
    <property type="match status" value="1"/>
</dbReference>
<dbReference type="InterPro" id="IPR018796">
    <property type="entry name" value="COA8"/>
</dbReference>
<accession>A0A0F7SIY0</accession>
<keyword evidence="6" id="KW-0472">Membrane</keyword>
<dbReference type="GO" id="GO:0097193">
    <property type="term" value="P:intrinsic apoptotic signaling pathway"/>
    <property type="evidence" value="ECO:0007669"/>
    <property type="project" value="InterPro"/>
</dbReference>
<dbReference type="GO" id="GO:0005743">
    <property type="term" value="C:mitochondrial inner membrane"/>
    <property type="evidence" value="ECO:0007669"/>
    <property type="project" value="UniProtKB-SubCell"/>
</dbReference>
<name>A0A0F7SIY0_PHARH</name>
<keyword evidence="5" id="KW-0496">Mitochondrion</keyword>
<evidence type="ECO:0000256" key="7">
    <source>
        <dbReference type="SAM" id="MobiDB-lite"/>
    </source>
</evidence>
<evidence type="ECO:0000256" key="5">
    <source>
        <dbReference type="ARBA" id="ARBA00023128"/>
    </source>
</evidence>
<evidence type="ECO:0000256" key="1">
    <source>
        <dbReference type="ARBA" id="ARBA00004443"/>
    </source>
</evidence>
<feature type="compositionally biased region" description="Polar residues" evidence="7">
    <location>
        <begin position="55"/>
        <end position="67"/>
    </location>
</feature>
<dbReference type="PANTHER" id="PTHR31107:SF2">
    <property type="entry name" value="CYTOCHROME C OXIDASE ASSEMBLY FACTOR 8"/>
    <property type="match status" value="1"/>
</dbReference>
<feature type="region of interest" description="Disordered" evidence="7">
    <location>
        <begin position="12"/>
        <end position="88"/>
    </location>
</feature>
<dbReference type="EMBL" id="LN483167">
    <property type="protein sequence ID" value="CDZ97254.1"/>
    <property type="molecule type" value="Genomic_DNA"/>
</dbReference>
<sequence length="217" mass="25122">MPLRGLLKVFGSKGTAARSLPRSKRAQIQVDYNKPHVDLVGPPDPISNIRPIRYKQTSIPPQPSISRPTPTPAPPPPPPPASFSNLPATSLSRETLPLAFLPRKDQFYAENEFPAEGDETHLQRVYRREREALDEWSNRFWTQNNIAYHQQKSDALSTLPPQSNPPTAEEEEAREKCIDDFHKRWVEDGAVEHKRWMIKWWSETARLLRQWFQLQRS</sequence>
<evidence type="ECO:0000256" key="6">
    <source>
        <dbReference type="ARBA" id="ARBA00023136"/>
    </source>
</evidence>